<dbReference type="InterPro" id="IPR036396">
    <property type="entry name" value="Cyt_P450_sf"/>
</dbReference>
<dbReference type="Pfam" id="PF00067">
    <property type="entry name" value="p450"/>
    <property type="match status" value="1"/>
</dbReference>
<keyword evidence="8" id="KW-1185">Reference proteome</keyword>
<keyword evidence="6" id="KW-0843">Virulence</keyword>
<evidence type="ECO:0000256" key="5">
    <source>
        <dbReference type="ARBA" id="ARBA00023004"/>
    </source>
</evidence>
<evidence type="ECO:0000256" key="2">
    <source>
        <dbReference type="ARBA" id="ARBA00010617"/>
    </source>
</evidence>
<name>A0A4Z1L0J6_9HELO</name>
<dbReference type="GO" id="GO:0016705">
    <property type="term" value="F:oxidoreductase activity, acting on paired donors, with incorporation or reduction of molecular oxygen"/>
    <property type="evidence" value="ECO:0007669"/>
    <property type="project" value="InterPro"/>
</dbReference>
<keyword evidence="4" id="KW-0479">Metal-binding</keyword>
<dbReference type="AlphaFoldDB" id="A0A4Z1L0J6"/>
<dbReference type="PRINTS" id="PR00463">
    <property type="entry name" value="EP450I"/>
</dbReference>
<keyword evidence="3" id="KW-0349">Heme</keyword>
<proteinExistence type="inferred from homology"/>
<evidence type="ECO:0000256" key="1">
    <source>
        <dbReference type="ARBA" id="ARBA00001971"/>
    </source>
</evidence>
<dbReference type="GO" id="GO:0004497">
    <property type="term" value="F:monooxygenase activity"/>
    <property type="evidence" value="ECO:0007669"/>
    <property type="project" value="InterPro"/>
</dbReference>
<protein>
    <recommendedName>
        <fullName evidence="9">Cytochrome P450</fullName>
    </recommendedName>
</protein>
<gene>
    <name evidence="7" type="ORF">BPOR_0076g00030</name>
</gene>
<evidence type="ECO:0008006" key="9">
    <source>
        <dbReference type="Google" id="ProtNLM"/>
    </source>
</evidence>
<dbReference type="PANTHER" id="PTHR24305:SF210">
    <property type="entry name" value="CYTOCHROME P450 MONOOXYGENASE ASQL-RELATED"/>
    <property type="match status" value="1"/>
</dbReference>
<dbReference type="InterPro" id="IPR050121">
    <property type="entry name" value="Cytochrome_P450_monoxygenase"/>
</dbReference>
<dbReference type="PANTHER" id="PTHR24305">
    <property type="entry name" value="CYTOCHROME P450"/>
    <property type="match status" value="1"/>
</dbReference>
<evidence type="ECO:0000256" key="3">
    <source>
        <dbReference type="ARBA" id="ARBA00022617"/>
    </source>
</evidence>
<evidence type="ECO:0000256" key="6">
    <source>
        <dbReference type="ARBA" id="ARBA00023026"/>
    </source>
</evidence>
<dbReference type="EMBL" id="PQXO01000076">
    <property type="protein sequence ID" value="TGO90153.1"/>
    <property type="molecule type" value="Genomic_DNA"/>
</dbReference>
<dbReference type="GO" id="GO:0020037">
    <property type="term" value="F:heme binding"/>
    <property type="evidence" value="ECO:0007669"/>
    <property type="project" value="InterPro"/>
</dbReference>
<accession>A0A4Z1L0J6</accession>
<evidence type="ECO:0000313" key="7">
    <source>
        <dbReference type="EMBL" id="TGO90153.1"/>
    </source>
</evidence>
<comment type="caution">
    <text evidence="7">The sequence shown here is derived from an EMBL/GenBank/DDBJ whole genome shotgun (WGS) entry which is preliminary data.</text>
</comment>
<reference evidence="7 8" key="1">
    <citation type="submission" date="2017-12" db="EMBL/GenBank/DDBJ databases">
        <title>Comparative genomics of Botrytis spp.</title>
        <authorList>
            <person name="Valero-Jimenez C.A."/>
            <person name="Tapia P."/>
            <person name="Veloso J."/>
            <person name="Silva-Moreno E."/>
            <person name="Staats M."/>
            <person name="Valdes J.H."/>
            <person name="Van Kan J.A.L."/>
        </authorList>
    </citation>
    <scope>NUCLEOTIDE SEQUENCE [LARGE SCALE GENOMIC DNA]</scope>
    <source>
        <strain evidence="7 8">MUCL3349</strain>
    </source>
</reference>
<dbReference type="InterPro" id="IPR001128">
    <property type="entry name" value="Cyt_P450"/>
</dbReference>
<dbReference type="GO" id="GO:0005506">
    <property type="term" value="F:iron ion binding"/>
    <property type="evidence" value="ECO:0007669"/>
    <property type="project" value="InterPro"/>
</dbReference>
<evidence type="ECO:0000313" key="8">
    <source>
        <dbReference type="Proteomes" id="UP000297280"/>
    </source>
</evidence>
<comment type="cofactor">
    <cofactor evidence="1">
        <name>heme</name>
        <dbReference type="ChEBI" id="CHEBI:30413"/>
    </cofactor>
</comment>
<sequence length="479" mass="55713">MAPTISKEGKDCLLHHIQSDIQSSFPSTCKISWPKASCNNRWLNITSGSYHKTMISLHKKYGPVVRFAPNDLTETSHLPKKIKKFMVMSSKGKPYFSKGQPTILVRKPTLALFQQEIRLSIEKSENPFLMRLVRKRFGYKRKWGYGIWTCSFLKSINWYNWLTFDIIGDLAFGESFDAVESEGHSWISLILSTVHLMAIMEIFRRFPFFMNSFFKKIATILMPKDLKEKSKVHFQNSMQKATRRMKRGNNDRDDFFSHLRLPREKEKGPKITREFILAQFNTLIVAGSETTATFLIGVTYYLLNRPETLRRLQEEIRNAFTSSEDITSDSTAALLYLAAVIEEGLRIYPPVPMGLPRECPGAMIDGHYVPKARLSASLAMLLLIMKNISPTPMNFILRDIYLLLTHFMILDIKMITKMQVNPFLWVPEHDWGLIWLLARLAWEFDWELKSKELNWERDSKLVVLWKKPALRVGFTPVER</sequence>
<dbReference type="InterPro" id="IPR002401">
    <property type="entry name" value="Cyt_P450_E_grp-I"/>
</dbReference>
<keyword evidence="5" id="KW-0408">Iron</keyword>
<evidence type="ECO:0000256" key="4">
    <source>
        <dbReference type="ARBA" id="ARBA00022723"/>
    </source>
</evidence>
<dbReference type="Gene3D" id="1.10.630.10">
    <property type="entry name" value="Cytochrome P450"/>
    <property type="match status" value="1"/>
</dbReference>
<organism evidence="7 8">
    <name type="scientific">Botrytis porri</name>
    <dbReference type="NCBI Taxonomy" id="87229"/>
    <lineage>
        <taxon>Eukaryota</taxon>
        <taxon>Fungi</taxon>
        <taxon>Dikarya</taxon>
        <taxon>Ascomycota</taxon>
        <taxon>Pezizomycotina</taxon>
        <taxon>Leotiomycetes</taxon>
        <taxon>Helotiales</taxon>
        <taxon>Sclerotiniaceae</taxon>
        <taxon>Botrytis</taxon>
    </lineage>
</organism>
<dbReference type="SUPFAM" id="SSF48264">
    <property type="entry name" value="Cytochrome P450"/>
    <property type="match status" value="1"/>
</dbReference>
<comment type="similarity">
    <text evidence="2">Belongs to the cytochrome P450 family.</text>
</comment>
<dbReference type="STRING" id="87229.A0A4Z1L0J6"/>
<dbReference type="Proteomes" id="UP000297280">
    <property type="component" value="Unassembled WGS sequence"/>
</dbReference>